<keyword evidence="6 7" id="KW-0472">Membrane</keyword>
<evidence type="ECO:0000259" key="8">
    <source>
        <dbReference type="PROSITE" id="PS51671"/>
    </source>
</evidence>
<feature type="transmembrane region" description="Helical" evidence="7">
    <location>
        <begin position="106"/>
        <end position="135"/>
    </location>
</feature>
<comment type="subcellular location">
    <subcellularLocation>
        <location evidence="1">Cell membrane</location>
        <topology evidence="1">Multi-pass membrane protein</topology>
    </subcellularLocation>
</comment>
<dbReference type="InterPro" id="IPR045865">
    <property type="entry name" value="ACT-like_dom_sf"/>
</dbReference>
<dbReference type="RefSeq" id="WP_144854313.1">
    <property type="nucleotide sequence ID" value="NZ_VNJI01000065.1"/>
</dbReference>
<name>A0A559JRB1_9BACL</name>
<sequence length="252" mass="27644">MSPDVWHITPWEIVLRMIIATGLGGLVGMEREWSNHAAGFRTHILVCLGSATIMLLSIYGFGQFASEPNVRLDPSRLSAQVVSGIGFLGAGAILRNGNVIKGLTTAASVWVVAGIGLCVGAGFLTGAFVCAFLVFNSLFLLNKWEKYLLRNRRYHEVDIKIYDQPGALGRIASTFGEFGIQIVNLKMNADTNDPSESTQMPTMHLCFNLKNQNQDMLLEALGQIAKLDVVISMETHKFQVQKQGMLERANSI</sequence>
<keyword evidence="5 7" id="KW-1133">Transmembrane helix</keyword>
<feature type="transmembrane region" description="Helical" evidence="7">
    <location>
        <begin position="77"/>
        <end position="94"/>
    </location>
</feature>
<feature type="transmembrane region" description="Helical" evidence="7">
    <location>
        <begin position="42"/>
        <end position="65"/>
    </location>
</feature>
<dbReference type="InterPro" id="IPR049177">
    <property type="entry name" value="MgtC_SapB_SrpB_YhiD_N"/>
</dbReference>
<dbReference type="PANTHER" id="PTHR33778:SF1">
    <property type="entry name" value="MAGNESIUM TRANSPORTER YHID-RELATED"/>
    <property type="match status" value="1"/>
</dbReference>
<dbReference type="Proteomes" id="UP000317036">
    <property type="component" value="Unassembled WGS sequence"/>
</dbReference>
<evidence type="ECO:0000313" key="9">
    <source>
        <dbReference type="EMBL" id="TVY02421.1"/>
    </source>
</evidence>
<dbReference type="InterPro" id="IPR002912">
    <property type="entry name" value="ACT_dom"/>
</dbReference>
<dbReference type="OrthoDB" id="9811198at2"/>
<reference evidence="9 10" key="1">
    <citation type="submission" date="2019-07" db="EMBL/GenBank/DDBJ databases">
        <authorList>
            <person name="Kim J."/>
        </authorList>
    </citation>
    <scope>NUCLEOTIDE SEQUENCE [LARGE SCALE GENOMIC DNA]</scope>
    <source>
        <strain evidence="9 10">JC52</strain>
    </source>
</reference>
<comment type="caution">
    <text evidence="9">The sequence shown here is derived from an EMBL/GenBank/DDBJ whole genome shotgun (WGS) entry which is preliminary data.</text>
</comment>
<feature type="transmembrane region" description="Helical" evidence="7">
    <location>
        <begin position="13"/>
        <end position="30"/>
    </location>
</feature>
<evidence type="ECO:0000256" key="2">
    <source>
        <dbReference type="ARBA" id="ARBA00009298"/>
    </source>
</evidence>
<keyword evidence="10" id="KW-1185">Reference proteome</keyword>
<gene>
    <name evidence="9" type="ORF">FPZ49_31720</name>
</gene>
<dbReference type="PROSITE" id="PS51671">
    <property type="entry name" value="ACT"/>
    <property type="match status" value="1"/>
</dbReference>
<evidence type="ECO:0000256" key="4">
    <source>
        <dbReference type="ARBA" id="ARBA00022692"/>
    </source>
</evidence>
<dbReference type="PRINTS" id="PR01837">
    <property type="entry name" value="MGTCSAPBPROT"/>
</dbReference>
<feature type="domain" description="ACT" evidence="8">
    <location>
        <begin position="156"/>
        <end position="238"/>
    </location>
</feature>
<evidence type="ECO:0000256" key="7">
    <source>
        <dbReference type="SAM" id="Phobius"/>
    </source>
</evidence>
<dbReference type="SUPFAM" id="SSF55021">
    <property type="entry name" value="ACT-like"/>
    <property type="match status" value="1"/>
</dbReference>
<evidence type="ECO:0000256" key="1">
    <source>
        <dbReference type="ARBA" id="ARBA00004651"/>
    </source>
</evidence>
<dbReference type="PANTHER" id="PTHR33778">
    <property type="entry name" value="PROTEIN MGTC"/>
    <property type="match status" value="1"/>
</dbReference>
<dbReference type="InterPro" id="IPR003416">
    <property type="entry name" value="MgtC/SapB/SrpB/YhiD_fam"/>
</dbReference>
<dbReference type="EMBL" id="VNJI01000065">
    <property type="protein sequence ID" value="TVY02421.1"/>
    <property type="molecule type" value="Genomic_DNA"/>
</dbReference>
<keyword evidence="4 7" id="KW-0812">Transmembrane</keyword>
<protein>
    <submittedName>
        <fullName evidence="9">MgtC/SapB family protein</fullName>
    </submittedName>
</protein>
<keyword evidence="3" id="KW-1003">Cell membrane</keyword>
<organism evidence="9 10">
    <name type="scientific">Paenibacillus cremeus</name>
    <dbReference type="NCBI Taxonomy" id="2163881"/>
    <lineage>
        <taxon>Bacteria</taxon>
        <taxon>Bacillati</taxon>
        <taxon>Bacillota</taxon>
        <taxon>Bacilli</taxon>
        <taxon>Bacillales</taxon>
        <taxon>Paenibacillaceae</taxon>
        <taxon>Paenibacillus</taxon>
    </lineage>
</organism>
<evidence type="ECO:0000313" key="10">
    <source>
        <dbReference type="Proteomes" id="UP000317036"/>
    </source>
</evidence>
<accession>A0A559JRB1</accession>
<dbReference type="AlphaFoldDB" id="A0A559JRB1"/>
<dbReference type="GO" id="GO:0005886">
    <property type="term" value="C:plasma membrane"/>
    <property type="evidence" value="ECO:0007669"/>
    <property type="project" value="UniProtKB-SubCell"/>
</dbReference>
<dbReference type="Pfam" id="PF02308">
    <property type="entry name" value="MgtC"/>
    <property type="match status" value="1"/>
</dbReference>
<evidence type="ECO:0000256" key="5">
    <source>
        <dbReference type="ARBA" id="ARBA00022989"/>
    </source>
</evidence>
<comment type="similarity">
    <text evidence="2">Belongs to the MgtC/SapB family.</text>
</comment>
<evidence type="ECO:0000256" key="6">
    <source>
        <dbReference type="ARBA" id="ARBA00023136"/>
    </source>
</evidence>
<proteinExistence type="inferred from homology"/>
<evidence type="ECO:0000256" key="3">
    <source>
        <dbReference type="ARBA" id="ARBA00022475"/>
    </source>
</evidence>